<dbReference type="Gene3D" id="1.20.1070.10">
    <property type="entry name" value="Rhodopsin 7-helix transmembrane proteins"/>
    <property type="match status" value="1"/>
</dbReference>
<keyword evidence="5 11" id="KW-0812">Transmembrane</keyword>
<evidence type="ECO:0000256" key="11">
    <source>
        <dbReference type="SAM" id="Phobius"/>
    </source>
</evidence>
<proteinExistence type="inferred from homology"/>
<keyword evidence="9 11" id="KW-0472">Membrane</keyword>
<dbReference type="EMBL" id="MN739103">
    <property type="protein sequence ID" value="QHS88841.1"/>
    <property type="molecule type" value="Genomic_DNA"/>
</dbReference>
<feature type="transmembrane region" description="Helical" evidence="11">
    <location>
        <begin position="79"/>
        <end position="97"/>
    </location>
</feature>
<comment type="similarity">
    <text evidence="2">Belongs to the archaeal/bacterial/fungal opsin family.</text>
</comment>
<keyword evidence="4" id="KW-0716">Sensory transduction</keyword>
<keyword evidence="10" id="KW-0675">Receptor</keyword>
<sequence length="217" mass="25371">MDVSKTNIKKSFNMAFVLLIFSAIISFLTAFFFSNKTIRTILSLETAICLVAAFYYYIFMKRIDSEQNINWTALTQIRYADWIFTTPMMLISLSYLLSMNSDTVVKFGTTASIVILNYIMLGFGYLGEMTNISHIWTMILGFIPFFIMFHLIYKNYVKNNKLNMWIFGVYIILWSFYGIVYLFPQEEKNLITNMLDMVAKGIIGLLIALYFFMKKYA</sequence>
<dbReference type="GO" id="GO:0016020">
    <property type="term" value="C:membrane"/>
    <property type="evidence" value="ECO:0007669"/>
    <property type="project" value="UniProtKB-SubCell"/>
</dbReference>
<evidence type="ECO:0000256" key="1">
    <source>
        <dbReference type="ARBA" id="ARBA00004141"/>
    </source>
</evidence>
<reference evidence="12" key="1">
    <citation type="journal article" date="2020" name="Nature">
        <title>Giant virus diversity and host interactions through global metagenomics.</title>
        <authorList>
            <person name="Schulz F."/>
            <person name="Roux S."/>
            <person name="Paez-Espino D."/>
            <person name="Jungbluth S."/>
            <person name="Walsh D.A."/>
            <person name="Denef V.J."/>
            <person name="McMahon K.D."/>
            <person name="Konstantinidis K.T."/>
            <person name="Eloe-Fadrosh E.A."/>
            <person name="Kyrpides N.C."/>
            <person name="Woyke T."/>
        </authorList>
    </citation>
    <scope>NUCLEOTIDE SEQUENCE</scope>
    <source>
        <strain evidence="12">GVMAG-M-3300010158-59</strain>
    </source>
</reference>
<evidence type="ECO:0000256" key="8">
    <source>
        <dbReference type="ARBA" id="ARBA00022991"/>
    </source>
</evidence>
<evidence type="ECO:0000313" key="12">
    <source>
        <dbReference type="EMBL" id="QHS88841.1"/>
    </source>
</evidence>
<evidence type="ECO:0000256" key="2">
    <source>
        <dbReference type="ARBA" id="ARBA00008130"/>
    </source>
</evidence>
<dbReference type="GO" id="GO:0005216">
    <property type="term" value="F:monoatomic ion channel activity"/>
    <property type="evidence" value="ECO:0007669"/>
    <property type="project" value="InterPro"/>
</dbReference>
<protein>
    <recommendedName>
        <fullName evidence="13">Bacteriorhodopsin-like protein</fullName>
    </recommendedName>
</protein>
<dbReference type="GO" id="GO:0009881">
    <property type="term" value="F:photoreceptor activity"/>
    <property type="evidence" value="ECO:0007669"/>
    <property type="project" value="UniProtKB-KW"/>
</dbReference>
<dbReference type="SUPFAM" id="SSF81321">
    <property type="entry name" value="Family A G protein-coupled receptor-like"/>
    <property type="match status" value="1"/>
</dbReference>
<evidence type="ECO:0000256" key="6">
    <source>
        <dbReference type="ARBA" id="ARBA00022925"/>
    </source>
</evidence>
<evidence type="ECO:0000256" key="7">
    <source>
        <dbReference type="ARBA" id="ARBA00022989"/>
    </source>
</evidence>
<evidence type="ECO:0000256" key="10">
    <source>
        <dbReference type="ARBA" id="ARBA00023170"/>
    </source>
</evidence>
<dbReference type="InterPro" id="IPR001425">
    <property type="entry name" value="Arc/bac/fun_rhodopsins"/>
</dbReference>
<organism evidence="12">
    <name type="scientific">viral metagenome</name>
    <dbReference type="NCBI Taxonomy" id="1070528"/>
    <lineage>
        <taxon>unclassified sequences</taxon>
        <taxon>metagenomes</taxon>
        <taxon>organismal metagenomes</taxon>
    </lineage>
</organism>
<dbReference type="PROSITE" id="PS00950">
    <property type="entry name" value="BACTERIAL_OPSIN_1"/>
    <property type="match status" value="1"/>
</dbReference>
<comment type="subcellular location">
    <subcellularLocation>
        <location evidence="1">Membrane</location>
        <topology evidence="1">Multi-pass membrane protein</topology>
    </subcellularLocation>
</comment>
<evidence type="ECO:0000256" key="9">
    <source>
        <dbReference type="ARBA" id="ARBA00023136"/>
    </source>
</evidence>
<evidence type="ECO:0000256" key="4">
    <source>
        <dbReference type="ARBA" id="ARBA00022606"/>
    </source>
</evidence>
<evidence type="ECO:0000256" key="3">
    <source>
        <dbReference type="ARBA" id="ARBA00022543"/>
    </source>
</evidence>
<feature type="transmembrane region" description="Helical" evidence="11">
    <location>
        <begin position="165"/>
        <end position="184"/>
    </location>
</feature>
<dbReference type="Pfam" id="PF01036">
    <property type="entry name" value="Bac_rhodopsin"/>
    <property type="match status" value="1"/>
</dbReference>
<evidence type="ECO:0000256" key="5">
    <source>
        <dbReference type="ARBA" id="ARBA00022692"/>
    </source>
</evidence>
<feature type="transmembrane region" description="Helical" evidence="11">
    <location>
        <begin position="12"/>
        <end position="33"/>
    </location>
</feature>
<dbReference type="SMART" id="SM01021">
    <property type="entry name" value="Bac_rhodopsin"/>
    <property type="match status" value="1"/>
</dbReference>
<dbReference type="AlphaFoldDB" id="A0A6C0BAU2"/>
<dbReference type="GO" id="GO:0007602">
    <property type="term" value="P:phototransduction"/>
    <property type="evidence" value="ECO:0007669"/>
    <property type="project" value="UniProtKB-KW"/>
</dbReference>
<keyword evidence="7 11" id="KW-1133">Transmembrane helix</keyword>
<keyword evidence="3" id="KW-0600">Photoreceptor protein</keyword>
<feature type="transmembrane region" description="Helical" evidence="11">
    <location>
        <begin position="104"/>
        <end position="126"/>
    </location>
</feature>
<evidence type="ECO:0008006" key="13">
    <source>
        <dbReference type="Google" id="ProtNLM"/>
    </source>
</evidence>
<name>A0A6C0BAU2_9ZZZZ</name>
<keyword evidence="6" id="KW-0681">Retinal protein</keyword>
<keyword evidence="8" id="KW-0157">Chromophore</keyword>
<accession>A0A6C0BAU2</accession>
<feature type="transmembrane region" description="Helical" evidence="11">
    <location>
        <begin position="132"/>
        <end position="153"/>
    </location>
</feature>
<dbReference type="InterPro" id="IPR018229">
    <property type="entry name" value="Rhodopsin_retinal_BS"/>
</dbReference>
<feature type="transmembrane region" description="Helical" evidence="11">
    <location>
        <begin position="40"/>
        <end position="59"/>
    </location>
</feature>
<feature type="transmembrane region" description="Helical" evidence="11">
    <location>
        <begin position="190"/>
        <end position="212"/>
    </location>
</feature>